<accession>A0A1A9UET5</accession>
<dbReference type="STRING" id="7395.A0A1A9UET5"/>
<evidence type="ECO:0000313" key="4">
    <source>
        <dbReference type="EnsemblMetazoa" id="GAUT002477-PA"/>
    </source>
</evidence>
<keyword evidence="1" id="KW-0479">Metal-binding</keyword>
<feature type="domain" description="CCHC-type" evidence="3">
    <location>
        <begin position="45"/>
        <end position="60"/>
    </location>
</feature>
<evidence type="ECO:0000256" key="1">
    <source>
        <dbReference type="PROSITE-ProRule" id="PRU00047"/>
    </source>
</evidence>
<dbReference type="Proteomes" id="UP000078200">
    <property type="component" value="Unassembled WGS sequence"/>
</dbReference>
<keyword evidence="1" id="KW-0862">Zinc</keyword>
<evidence type="ECO:0000256" key="2">
    <source>
        <dbReference type="SAM" id="MobiDB-lite"/>
    </source>
</evidence>
<dbReference type="AlphaFoldDB" id="A0A1A9UET5"/>
<feature type="compositionally biased region" description="Basic and acidic residues" evidence="2">
    <location>
        <begin position="1"/>
        <end position="13"/>
    </location>
</feature>
<proteinExistence type="predicted"/>
<feature type="region of interest" description="Disordered" evidence="2">
    <location>
        <begin position="1"/>
        <end position="22"/>
    </location>
</feature>
<keyword evidence="1" id="KW-0863">Zinc-finger</keyword>
<dbReference type="GO" id="GO:0008270">
    <property type="term" value="F:zinc ion binding"/>
    <property type="evidence" value="ECO:0007669"/>
    <property type="project" value="UniProtKB-KW"/>
</dbReference>
<protein>
    <recommendedName>
        <fullName evidence="3">CCHC-type domain-containing protein</fullName>
    </recommendedName>
</protein>
<name>A0A1A9UET5_GLOAU</name>
<organism evidence="4 5">
    <name type="scientific">Glossina austeni</name>
    <name type="common">Savannah tsetse fly</name>
    <dbReference type="NCBI Taxonomy" id="7395"/>
    <lineage>
        <taxon>Eukaryota</taxon>
        <taxon>Metazoa</taxon>
        <taxon>Ecdysozoa</taxon>
        <taxon>Arthropoda</taxon>
        <taxon>Hexapoda</taxon>
        <taxon>Insecta</taxon>
        <taxon>Pterygota</taxon>
        <taxon>Neoptera</taxon>
        <taxon>Endopterygota</taxon>
        <taxon>Diptera</taxon>
        <taxon>Brachycera</taxon>
        <taxon>Muscomorpha</taxon>
        <taxon>Hippoboscoidea</taxon>
        <taxon>Glossinidae</taxon>
        <taxon>Glossina</taxon>
    </lineage>
</organism>
<evidence type="ECO:0000313" key="5">
    <source>
        <dbReference type="Proteomes" id="UP000078200"/>
    </source>
</evidence>
<dbReference type="PROSITE" id="PS50158">
    <property type="entry name" value="ZF_CCHC"/>
    <property type="match status" value="1"/>
</dbReference>
<dbReference type="GO" id="GO:0003676">
    <property type="term" value="F:nucleic acid binding"/>
    <property type="evidence" value="ECO:0007669"/>
    <property type="project" value="InterPro"/>
</dbReference>
<keyword evidence="5" id="KW-1185">Reference proteome</keyword>
<sequence length="190" mass="21386">MPHEAPRETHREYQPVARRRHLPNKWARASAPMASKKRVNTITACRRCAQSGHHEFNCPNAQVLHSCYQQRVVPASQTVTSAHLVNTPCPPRIMLPDRHAAIRRPDCTQSTQLNQFTSTRYNDTYNVQSQQSVSTAAYETSHHEEVNLVKSGFLAVYETSHASPTDKQVDFEEAMSSTSLYSPPVANVDT</sequence>
<reference evidence="4" key="1">
    <citation type="submission" date="2020-05" db="UniProtKB">
        <authorList>
            <consortium name="EnsemblMetazoa"/>
        </authorList>
    </citation>
    <scope>IDENTIFICATION</scope>
    <source>
        <strain evidence="4">TTRI</strain>
    </source>
</reference>
<evidence type="ECO:0000259" key="3">
    <source>
        <dbReference type="PROSITE" id="PS50158"/>
    </source>
</evidence>
<dbReference type="EnsemblMetazoa" id="GAUT002477-RA">
    <property type="protein sequence ID" value="GAUT002477-PA"/>
    <property type="gene ID" value="GAUT002477"/>
</dbReference>
<dbReference type="VEuPathDB" id="VectorBase:GAUT002477"/>
<dbReference type="InterPro" id="IPR001878">
    <property type="entry name" value="Znf_CCHC"/>
</dbReference>